<keyword evidence="1" id="KW-0812">Transmembrane</keyword>
<feature type="transmembrane region" description="Helical" evidence="1">
    <location>
        <begin position="136"/>
        <end position="158"/>
    </location>
</feature>
<protein>
    <submittedName>
        <fullName evidence="2">ABC transporter permease</fullName>
    </submittedName>
</protein>
<evidence type="ECO:0000256" key="1">
    <source>
        <dbReference type="SAM" id="Phobius"/>
    </source>
</evidence>
<evidence type="ECO:0000313" key="2">
    <source>
        <dbReference type="EMBL" id="HIX95509.1"/>
    </source>
</evidence>
<comment type="caution">
    <text evidence="2">The sequence shown here is derived from an EMBL/GenBank/DDBJ whole genome shotgun (WGS) entry which is preliminary data.</text>
</comment>
<dbReference type="Proteomes" id="UP000886751">
    <property type="component" value="Unassembled WGS sequence"/>
</dbReference>
<gene>
    <name evidence="2" type="ORF">H9846_08645</name>
</gene>
<feature type="transmembrane region" description="Helical" evidence="1">
    <location>
        <begin position="18"/>
        <end position="37"/>
    </location>
</feature>
<accession>A0A9D1Y271</accession>
<reference evidence="2" key="1">
    <citation type="journal article" date="2021" name="PeerJ">
        <title>Extensive microbial diversity within the chicken gut microbiome revealed by metagenomics and culture.</title>
        <authorList>
            <person name="Gilroy R."/>
            <person name="Ravi A."/>
            <person name="Getino M."/>
            <person name="Pursley I."/>
            <person name="Horton D.L."/>
            <person name="Alikhan N.F."/>
            <person name="Baker D."/>
            <person name="Gharbi K."/>
            <person name="Hall N."/>
            <person name="Watson M."/>
            <person name="Adriaenssens E.M."/>
            <person name="Foster-Nyarko E."/>
            <person name="Jarju S."/>
            <person name="Secka A."/>
            <person name="Antonio M."/>
            <person name="Oren A."/>
            <person name="Chaudhuri R.R."/>
            <person name="La Ragione R."/>
            <person name="Hildebrand F."/>
            <person name="Pallen M.J."/>
        </authorList>
    </citation>
    <scope>NUCLEOTIDE SEQUENCE</scope>
    <source>
        <strain evidence="2">ChiHecec2B26-7398</strain>
    </source>
</reference>
<name>A0A9D1Y271_9FIRM</name>
<keyword evidence="1" id="KW-1133">Transmembrane helix</keyword>
<proteinExistence type="predicted"/>
<sequence>MPRALHAELQKAHRRHDLAVCLLVPLVILIWVGYSAPEAGSSAVHPFSALFYMGPTIDAILMPIGMAVLATRLWDVEEKGDFPKLLYTLQSRRSLFAAKAVLGFGEVLLIAVLETAILLALGWWKGYPDALPAAHILYHFVCTLAVCVMLFASELLLAVLLANPLPALCVGVTGALVGLFSAFMPPIVSLFVPWGYFIPLSSFVLASWDADTRIAVYGMRAFRPLLLAWVVVLAAAFFAFAWRAVREKEV</sequence>
<keyword evidence="1" id="KW-0472">Membrane</keyword>
<feature type="transmembrane region" description="Helical" evidence="1">
    <location>
        <begin position="95"/>
        <end position="124"/>
    </location>
</feature>
<organism evidence="2 3">
    <name type="scientific">Candidatus Gemmiger excrementipullorum</name>
    <dbReference type="NCBI Taxonomy" id="2838610"/>
    <lineage>
        <taxon>Bacteria</taxon>
        <taxon>Bacillati</taxon>
        <taxon>Bacillota</taxon>
        <taxon>Clostridia</taxon>
        <taxon>Eubacteriales</taxon>
        <taxon>Gemmiger</taxon>
    </lineage>
</organism>
<feature type="transmembrane region" description="Helical" evidence="1">
    <location>
        <begin position="190"/>
        <end position="210"/>
    </location>
</feature>
<dbReference type="Pfam" id="PF12730">
    <property type="entry name" value="ABC2_membrane_4"/>
    <property type="match status" value="1"/>
</dbReference>
<dbReference type="EMBL" id="DXEI01000128">
    <property type="protein sequence ID" value="HIX95509.1"/>
    <property type="molecule type" value="Genomic_DNA"/>
</dbReference>
<dbReference type="AlphaFoldDB" id="A0A9D1Y271"/>
<feature type="transmembrane region" description="Helical" evidence="1">
    <location>
        <begin position="222"/>
        <end position="242"/>
    </location>
</feature>
<evidence type="ECO:0000313" key="3">
    <source>
        <dbReference type="Proteomes" id="UP000886751"/>
    </source>
</evidence>
<feature type="transmembrane region" description="Helical" evidence="1">
    <location>
        <begin position="49"/>
        <end position="74"/>
    </location>
</feature>
<feature type="transmembrane region" description="Helical" evidence="1">
    <location>
        <begin position="165"/>
        <end position="184"/>
    </location>
</feature>
<reference evidence="2" key="2">
    <citation type="submission" date="2021-04" db="EMBL/GenBank/DDBJ databases">
        <authorList>
            <person name="Gilroy R."/>
        </authorList>
    </citation>
    <scope>NUCLEOTIDE SEQUENCE</scope>
    <source>
        <strain evidence="2">ChiHecec2B26-7398</strain>
    </source>
</reference>